<evidence type="ECO:0000313" key="2">
    <source>
        <dbReference type="Proteomes" id="UP000814033"/>
    </source>
</evidence>
<evidence type="ECO:0000313" key="1">
    <source>
        <dbReference type="EMBL" id="KAI0049041.1"/>
    </source>
</evidence>
<proteinExistence type="predicted"/>
<dbReference type="Proteomes" id="UP000814033">
    <property type="component" value="Unassembled WGS sequence"/>
</dbReference>
<dbReference type="EMBL" id="MU275878">
    <property type="protein sequence ID" value="KAI0049041.1"/>
    <property type="molecule type" value="Genomic_DNA"/>
</dbReference>
<sequence>MPKQDQAMTWPINASASAYASIPVPDTQLPSPPRTRPRDPSTAIAALTRYHPNGCSRMAEPTRTSPAAASASAQTQSTTEKLWDIDDLGRHTVHLAAQVKRKHRDTVPAQPSEDDMLPCRKQAKADNPTAGASEQHDPLTRTHRPSASHLRSSHRDSAPLSDPALPSGAVDLSMLYDALLALRTDLRRLIAVVEGEDVEDDDFEDDNDEEKNGDASADGATVGRGTAASADARRAPKSS</sequence>
<keyword evidence="2" id="KW-1185">Reference proteome</keyword>
<reference evidence="1" key="2">
    <citation type="journal article" date="2022" name="New Phytol.">
        <title>Evolutionary transition to the ectomycorrhizal habit in the genomes of a hyperdiverse lineage of mushroom-forming fungi.</title>
        <authorList>
            <person name="Looney B."/>
            <person name="Miyauchi S."/>
            <person name="Morin E."/>
            <person name="Drula E."/>
            <person name="Courty P.E."/>
            <person name="Kohler A."/>
            <person name="Kuo A."/>
            <person name="LaButti K."/>
            <person name="Pangilinan J."/>
            <person name="Lipzen A."/>
            <person name="Riley R."/>
            <person name="Andreopoulos W."/>
            <person name="He G."/>
            <person name="Johnson J."/>
            <person name="Nolan M."/>
            <person name="Tritt A."/>
            <person name="Barry K.W."/>
            <person name="Grigoriev I.V."/>
            <person name="Nagy L.G."/>
            <person name="Hibbett D."/>
            <person name="Henrissat B."/>
            <person name="Matheny P.B."/>
            <person name="Labbe J."/>
            <person name="Martin F.M."/>
        </authorList>
    </citation>
    <scope>NUCLEOTIDE SEQUENCE</scope>
    <source>
        <strain evidence="1">FP105234-sp</strain>
    </source>
</reference>
<comment type="caution">
    <text evidence="1">The sequence shown here is derived from an EMBL/GenBank/DDBJ whole genome shotgun (WGS) entry which is preliminary data.</text>
</comment>
<gene>
    <name evidence="1" type="ORF">FA95DRAFT_1571483</name>
</gene>
<name>A0ACB8RYY9_9AGAM</name>
<organism evidence="1 2">
    <name type="scientific">Auriscalpium vulgare</name>
    <dbReference type="NCBI Taxonomy" id="40419"/>
    <lineage>
        <taxon>Eukaryota</taxon>
        <taxon>Fungi</taxon>
        <taxon>Dikarya</taxon>
        <taxon>Basidiomycota</taxon>
        <taxon>Agaricomycotina</taxon>
        <taxon>Agaricomycetes</taxon>
        <taxon>Russulales</taxon>
        <taxon>Auriscalpiaceae</taxon>
        <taxon>Auriscalpium</taxon>
    </lineage>
</organism>
<accession>A0ACB8RYY9</accession>
<protein>
    <submittedName>
        <fullName evidence="1">Uncharacterized protein</fullName>
    </submittedName>
</protein>
<reference evidence="1" key="1">
    <citation type="submission" date="2021-02" db="EMBL/GenBank/DDBJ databases">
        <authorList>
            <consortium name="DOE Joint Genome Institute"/>
            <person name="Ahrendt S."/>
            <person name="Looney B.P."/>
            <person name="Miyauchi S."/>
            <person name="Morin E."/>
            <person name="Drula E."/>
            <person name="Courty P.E."/>
            <person name="Chicoki N."/>
            <person name="Fauchery L."/>
            <person name="Kohler A."/>
            <person name="Kuo A."/>
            <person name="Labutti K."/>
            <person name="Pangilinan J."/>
            <person name="Lipzen A."/>
            <person name="Riley R."/>
            <person name="Andreopoulos W."/>
            <person name="He G."/>
            <person name="Johnson J."/>
            <person name="Barry K.W."/>
            <person name="Grigoriev I.V."/>
            <person name="Nagy L."/>
            <person name="Hibbett D."/>
            <person name="Henrissat B."/>
            <person name="Matheny P.B."/>
            <person name="Labbe J."/>
            <person name="Martin F."/>
        </authorList>
    </citation>
    <scope>NUCLEOTIDE SEQUENCE</scope>
    <source>
        <strain evidence="1">FP105234-sp</strain>
    </source>
</reference>